<keyword evidence="2" id="KW-1185">Reference proteome</keyword>
<evidence type="ECO:0000313" key="2">
    <source>
        <dbReference type="Proteomes" id="UP000075243"/>
    </source>
</evidence>
<dbReference type="EMBL" id="CM003608">
    <property type="protein sequence ID" value="KYP66665.1"/>
    <property type="molecule type" value="Genomic_DNA"/>
</dbReference>
<name>A0A151THY2_CAJCA</name>
<evidence type="ECO:0008006" key="3">
    <source>
        <dbReference type="Google" id="ProtNLM"/>
    </source>
</evidence>
<dbReference type="PANTHER" id="PTHR11439:SF484">
    <property type="entry name" value="REVERSE TRANSCRIPTASE TY1_COPIA-TYPE DOMAIN-CONTAINING PROTEIN"/>
    <property type="match status" value="1"/>
</dbReference>
<accession>A0A151THY2</accession>
<dbReference type="Proteomes" id="UP000075243">
    <property type="component" value="Chromosome 6"/>
</dbReference>
<proteinExistence type="predicted"/>
<dbReference type="Gramene" id="C.cajan_12582.t">
    <property type="protein sequence ID" value="C.cajan_12582.t.cds1"/>
    <property type="gene ID" value="C.cajan_12582"/>
</dbReference>
<reference evidence="1 2" key="1">
    <citation type="journal article" date="2012" name="Nat. Biotechnol.">
        <title>Draft genome sequence of pigeonpea (Cajanus cajan), an orphan legume crop of resource-poor farmers.</title>
        <authorList>
            <person name="Varshney R.K."/>
            <person name="Chen W."/>
            <person name="Li Y."/>
            <person name="Bharti A.K."/>
            <person name="Saxena R.K."/>
            <person name="Schlueter J.A."/>
            <person name="Donoghue M.T."/>
            <person name="Azam S."/>
            <person name="Fan G."/>
            <person name="Whaley A.M."/>
            <person name="Farmer A.D."/>
            <person name="Sheridan J."/>
            <person name="Iwata A."/>
            <person name="Tuteja R."/>
            <person name="Penmetsa R.V."/>
            <person name="Wu W."/>
            <person name="Upadhyaya H.D."/>
            <person name="Yang S.P."/>
            <person name="Shah T."/>
            <person name="Saxena K.B."/>
            <person name="Michael T."/>
            <person name="McCombie W.R."/>
            <person name="Yang B."/>
            <person name="Zhang G."/>
            <person name="Yang H."/>
            <person name="Wang J."/>
            <person name="Spillane C."/>
            <person name="Cook D.R."/>
            <person name="May G.D."/>
            <person name="Xu X."/>
            <person name="Jackson S.A."/>
        </authorList>
    </citation>
    <scope>NUCLEOTIDE SEQUENCE [LARGE SCALE GENOMIC DNA]</scope>
    <source>
        <strain evidence="2">cv. Asha</strain>
    </source>
</reference>
<dbReference type="PANTHER" id="PTHR11439">
    <property type="entry name" value="GAG-POL-RELATED RETROTRANSPOSON"/>
    <property type="match status" value="1"/>
</dbReference>
<evidence type="ECO:0000313" key="1">
    <source>
        <dbReference type="EMBL" id="KYP66665.1"/>
    </source>
</evidence>
<dbReference type="CDD" id="cd09272">
    <property type="entry name" value="RNase_HI_RT_Ty1"/>
    <property type="match status" value="1"/>
</dbReference>
<dbReference type="AlphaFoldDB" id="A0A151THY2"/>
<gene>
    <name evidence="1" type="ORF">KK1_012967</name>
</gene>
<organism evidence="1 2">
    <name type="scientific">Cajanus cajan</name>
    <name type="common">Pigeon pea</name>
    <name type="synonym">Cajanus indicus</name>
    <dbReference type="NCBI Taxonomy" id="3821"/>
    <lineage>
        <taxon>Eukaryota</taxon>
        <taxon>Viridiplantae</taxon>
        <taxon>Streptophyta</taxon>
        <taxon>Embryophyta</taxon>
        <taxon>Tracheophyta</taxon>
        <taxon>Spermatophyta</taxon>
        <taxon>Magnoliopsida</taxon>
        <taxon>eudicotyledons</taxon>
        <taxon>Gunneridae</taxon>
        <taxon>Pentapetalae</taxon>
        <taxon>rosids</taxon>
        <taxon>fabids</taxon>
        <taxon>Fabales</taxon>
        <taxon>Fabaceae</taxon>
        <taxon>Papilionoideae</taxon>
        <taxon>50 kb inversion clade</taxon>
        <taxon>NPAAA clade</taxon>
        <taxon>indigoferoid/millettioid clade</taxon>
        <taxon>Phaseoleae</taxon>
        <taxon>Cajanus</taxon>
    </lineage>
</organism>
<protein>
    <recommendedName>
        <fullName evidence="3">Retrovirus-related Pol polyprotein from transposon TNT 1-94</fullName>
    </recommendedName>
</protein>
<sequence length="147" mass="16567">MRLVCLIVAQVTPMDPNMKFLPCHGEPLKDPIRYCRRVRRLNYLTVTRLDITFAVSVVSQFLNAPCDSPQGAVMRILKYIKNAPGHRLLYENKGNAKIAYYPNVDWAGSPSDKRSTSGYCVLIGGNLISCKSKKQNTIVRSSIEVEY</sequence>